<evidence type="ECO:0000256" key="1">
    <source>
        <dbReference type="SAM" id="MobiDB-lite"/>
    </source>
</evidence>
<evidence type="ECO:0000313" key="3">
    <source>
        <dbReference type="Proteomes" id="UP000435112"/>
    </source>
</evidence>
<gene>
    <name evidence="2" type="ORF">PR002_g2633</name>
</gene>
<reference evidence="2 3" key="1">
    <citation type="submission" date="2018-09" db="EMBL/GenBank/DDBJ databases">
        <title>Genomic investigation of the strawberry pathogen Phytophthora fragariae indicates pathogenicity is determined by transcriptional variation in three key races.</title>
        <authorList>
            <person name="Adams T.M."/>
            <person name="Armitage A.D."/>
            <person name="Sobczyk M.K."/>
            <person name="Bates H.J."/>
            <person name="Dunwell J.M."/>
            <person name="Nellist C.F."/>
            <person name="Harrison R.J."/>
        </authorList>
    </citation>
    <scope>NUCLEOTIDE SEQUENCE [LARGE SCALE GENOMIC DNA]</scope>
    <source>
        <strain evidence="2 3">SCRP324</strain>
    </source>
</reference>
<name>A0A6A3NWC6_9STRA</name>
<comment type="caution">
    <text evidence="2">The sequence shown here is derived from an EMBL/GenBank/DDBJ whole genome shotgun (WGS) entry which is preliminary data.</text>
</comment>
<dbReference type="AlphaFoldDB" id="A0A6A3NWC6"/>
<organism evidence="2 3">
    <name type="scientific">Phytophthora rubi</name>
    <dbReference type="NCBI Taxonomy" id="129364"/>
    <lineage>
        <taxon>Eukaryota</taxon>
        <taxon>Sar</taxon>
        <taxon>Stramenopiles</taxon>
        <taxon>Oomycota</taxon>
        <taxon>Peronosporomycetes</taxon>
        <taxon>Peronosporales</taxon>
        <taxon>Peronosporaceae</taxon>
        <taxon>Phytophthora</taxon>
    </lineage>
</organism>
<feature type="compositionally biased region" description="Polar residues" evidence="1">
    <location>
        <begin position="68"/>
        <end position="77"/>
    </location>
</feature>
<protein>
    <submittedName>
        <fullName evidence="2">Uncharacterized protein</fullName>
    </submittedName>
</protein>
<feature type="region of interest" description="Disordered" evidence="1">
    <location>
        <begin position="68"/>
        <end position="90"/>
    </location>
</feature>
<accession>A0A6A3NWC6</accession>
<sequence>MLSSSDIFFEGVDTSVAVIHGAASLYEKWNDVNKRYLKAMAKFTKSGEHDDDFFAYSWKANLTLKRGQSLSDATSKNASHRSSTKKQRSDIVKSVNALAAAIAPAEPTTVETLMS</sequence>
<dbReference type="EMBL" id="QXFU01000091">
    <property type="protein sequence ID" value="KAE9044731.1"/>
    <property type="molecule type" value="Genomic_DNA"/>
</dbReference>
<dbReference type="OrthoDB" id="10557647at2759"/>
<evidence type="ECO:0000313" key="2">
    <source>
        <dbReference type="EMBL" id="KAE9044731.1"/>
    </source>
</evidence>
<dbReference type="Proteomes" id="UP000435112">
    <property type="component" value="Unassembled WGS sequence"/>
</dbReference>
<proteinExistence type="predicted"/>